<comment type="caution">
    <text evidence="1">The sequence shown here is derived from an EMBL/GenBank/DDBJ whole genome shotgun (WGS) entry which is preliminary data.</text>
</comment>
<name>A0ABT7JQC8_9HYPH</name>
<dbReference type="EMBL" id="JARFYM010000003">
    <property type="protein sequence ID" value="MDL2398456.1"/>
    <property type="molecule type" value="Genomic_DNA"/>
</dbReference>
<accession>A0ABT7JQC8</accession>
<evidence type="ECO:0000313" key="1">
    <source>
        <dbReference type="EMBL" id="MDL2398456.1"/>
    </source>
</evidence>
<protein>
    <recommendedName>
        <fullName evidence="3">Entry exclusion lipoprotein TrbK</fullName>
    </recommendedName>
</protein>
<gene>
    <name evidence="1" type="ORF">PY649_06055</name>
</gene>
<dbReference type="RefSeq" id="WP_285867307.1">
    <property type="nucleotide sequence ID" value="NZ_JARFYM010000003.1"/>
</dbReference>
<evidence type="ECO:0000313" key="2">
    <source>
        <dbReference type="Proteomes" id="UP001172645"/>
    </source>
</evidence>
<organism evidence="1 2">
    <name type="scientific">Rhizobium mayense</name>
    <dbReference type="NCBI Taxonomy" id="1312184"/>
    <lineage>
        <taxon>Bacteria</taxon>
        <taxon>Pseudomonadati</taxon>
        <taxon>Pseudomonadota</taxon>
        <taxon>Alphaproteobacteria</taxon>
        <taxon>Hyphomicrobiales</taxon>
        <taxon>Rhizobiaceae</taxon>
        <taxon>Rhizobium/Agrobacterium group</taxon>
        <taxon>Rhizobium</taxon>
    </lineage>
</organism>
<dbReference type="Proteomes" id="UP001172645">
    <property type="component" value="Unassembled WGS sequence"/>
</dbReference>
<dbReference type="PROSITE" id="PS51257">
    <property type="entry name" value="PROKAR_LIPOPROTEIN"/>
    <property type="match status" value="1"/>
</dbReference>
<sequence length="91" mass="10002">MRLVLIAVVLAFSLASCETQGRVSTRTVVVTPKQARALLQDAEKTCSYLGSDKNFLKNYCLDTYLRNRLRNFPTEGTAAKPAPSKSAGKHI</sequence>
<keyword evidence="2" id="KW-1185">Reference proteome</keyword>
<proteinExistence type="predicted"/>
<reference evidence="1" key="1">
    <citation type="submission" date="2023-06" db="EMBL/GenBank/DDBJ databases">
        <title>Phylogenetic Diversity of Rhizobium strains.</title>
        <authorList>
            <person name="Moura F.T."/>
            <person name="Helene L.C.F."/>
            <person name="Hungria M."/>
        </authorList>
    </citation>
    <scope>NUCLEOTIDE SEQUENCE</scope>
    <source>
        <strain evidence="1">CCGE526</strain>
    </source>
</reference>
<evidence type="ECO:0008006" key="3">
    <source>
        <dbReference type="Google" id="ProtNLM"/>
    </source>
</evidence>